<comment type="function">
    <text evidence="7">Required for disulfide bond formation in some periplasmic proteins. Acts by transferring its disulfide bond to other proteins and is reduced in the process.</text>
</comment>
<dbReference type="Gene3D" id="3.40.30.10">
    <property type="entry name" value="Glutaredoxin"/>
    <property type="match status" value="1"/>
</dbReference>
<keyword evidence="11" id="KW-1185">Reference proteome</keyword>
<keyword evidence="10" id="KW-0614">Plasmid</keyword>
<evidence type="ECO:0000313" key="10">
    <source>
        <dbReference type="EMBL" id="CAB1371200.1"/>
    </source>
</evidence>
<dbReference type="CDD" id="cd03020">
    <property type="entry name" value="DsbA_DsbC_DsbG"/>
    <property type="match status" value="1"/>
</dbReference>
<keyword evidence="4 7" id="KW-0574">Periplasm</keyword>
<dbReference type="InterPro" id="IPR051470">
    <property type="entry name" value="Thiol:disulfide_interchange"/>
</dbReference>
<dbReference type="KEGG" id="doe:DENOEST_P0042"/>
<dbReference type="InterPro" id="IPR009094">
    <property type="entry name" value="DiS-bond_isomerase_DsbC/G_N_sf"/>
</dbReference>
<proteinExistence type="inferred from homology"/>
<dbReference type="PANTHER" id="PTHR35272:SF3">
    <property type="entry name" value="THIOL:DISULFIDE INTERCHANGE PROTEIN DSBC"/>
    <property type="match status" value="1"/>
</dbReference>
<dbReference type="SUPFAM" id="SSF54423">
    <property type="entry name" value="DsbC/DsbG N-terminal domain-like"/>
    <property type="match status" value="1"/>
</dbReference>
<dbReference type="GO" id="GO:0042597">
    <property type="term" value="C:periplasmic space"/>
    <property type="evidence" value="ECO:0007669"/>
    <property type="project" value="UniProtKB-SubCell"/>
</dbReference>
<dbReference type="InterPro" id="IPR036249">
    <property type="entry name" value="Thioredoxin-like_sf"/>
</dbReference>
<evidence type="ECO:0000256" key="4">
    <source>
        <dbReference type="ARBA" id="ARBA00022764"/>
    </source>
</evidence>
<dbReference type="Gene3D" id="3.10.450.70">
    <property type="entry name" value="Disulphide bond isomerase, DsbC/G, N-terminal"/>
    <property type="match status" value="1"/>
</dbReference>
<keyword evidence="3 7" id="KW-0732">Signal</keyword>
<dbReference type="Pfam" id="PF13098">
    <property type="entry name" value="Thioredoxin_2"/>
    <property type="match status" value="1"/>
</dbReference>
<name>A0A6S6Y1A6_9PROT</name>
<evidence type="ECO:0000256" key="7">
    <source>
        <dbReference type="RuleBase" id="RU364038"/>
    </source>
</evidence>
<geneLocation type="plasmid" evidence="10 11">
    <name>pI</name>
</geneLocation>
<dbReference type="SUPFAM" id="SSF52833">
    <property type="entry name" value="Thioredoxin-like"/>
    <property type="match status" value="1"/>
</dbReference>
<dbReference type="InterPro" id="IPR033954">
    <property type="entry name" value="DiS-bond_Isoase_DsbC/G"/>
</dbReference>
<comment type="similarity">
    <text evidence="2 7">Belongs to the thioredoxin family. DsbC subfamily.</text>
</comment>
<evidence type="ECO:0000256" key="3">
    <source>
        <dbReference type="ARBA" id="ARBA00022729"/>
    </source>
</evidence>
<dbReference type="InterPro" id="IPR018950">
    <property type="entry name" value="DiS-bond_isomerase_DsbC/G_N"/>
</dbReference>
<evidence type="ECO:0000256" key="6">
    <source>
        <dbReference type="ARBA" id="ARBA00023284"/>
    </source>
</evidence>
<accession>A0A6S6Y1A6</accession>
<feature type="domain" description="Disulphide bond isomerase DsbC/G N-terminal" evidence="8">
    <location>
        <begin position="22"/>
        <end position="89"/>
    </location>
</feature>
<keyword evidence="5" id="KW-1015">Disulfide bond</keyword>
<dbReference type="Proteomes" id="UP000515733">
    <property type="component" value="Plasmid pI"/>
</dbReference>
<dbReference type="Pfam" id="PF10411">
    <property type="entry name" value="DsbC_N"/>
    <property type="match status" value="1"/>
</dbReference>
<evidence type="ECO:0000256" key="5">
    <source>
        <dbReference type="ARBA" id="ARBA00023157"/>
    </source>
</evidence>
<organism evidence="10 11">
    <name type="scientific">Denitratisoma oestradiolicum</name>
    <dbReference type="NCBI Taxonomy" id="311182"/>
    <lineage>
        <taxon>Bacteria</taxon>
        <taxon>Pseudomonadati</taxon>
        <taxon>Pseudomonadota</taxon>
        <taxon>Betaproteobacteria</taxon>
        <taxon>Nitrosomonadales</taxon>
        <taxon>Sterolibacteriaceae</taxon>
        <taxon>Denitratisoma</taxon>
    </lineage>
</organism>
<dbReference type="InterPro" id="IPR012336">
    <property type="entry name" value="Thioredoxin-like_fold"/>
</dbReference>
<dbReference type="EMBL" id="LR778302">
    <property type="protein sequence ID" value="CAB1371200.1"/>
    <property type="molecule type" value="Genomic_DNA"/>
</dbReference>
<feature type="domain" description="Thioredoxin-like fold" evidence="9">
    <location>
        <begin position="112"/>
        <end position="235"/>
    </location>
</feature>
<dbReference type="AlphaFoldDB" id="A0A6S6Y1A6"/>
<comment type="subcellular location">
    <subcellularLocation>
        <location evidence="1 7">Periplasm</location>
    </subcellularLocation>
</comment>
<sequence length="238" mass="25839">MKMIKRALSVALLAAFATAAIAQDAAPSQIVEKFKGMYPNTTFKEIRKSQIAGLYEVVMGENIAYTDESGRYFLFGHLFDMKEQVDITAARKVETKKVEFPSQHLANAIKTVKGDGSRAVAVFSDPDCPYCKKLEGELARLNNVTIYTFLYPLETLHPEAKTKSIAVWCAPDKAKAWSALMMAGVTPTLQACNNPINDNLVLGSKLGVVGTPTLIALDGRTLPGAAPADKIDQWLGGK</sequence>
<reference evidence="10 11" key="1">
    <citation type="submission" date="2020-03" db="EMBL/GenBank/DDBJ databases">
        <authorList>
            <consortium name="Genoscope - CEA"/>
            <person name="William W."/>
        </authorList>
    </citation>
    <scope>NUCLEOTIDE SEQUENCE [LARGE SCALE GENOMIC DNA]</scope>
    <source>
        <strain evidence="11">DSM 16959</strain>
        <plasmid evidence="10 11">pI</plasmid>
    </source>
</reference>
<feature type="signal peptide" evidence="7">
    <location>
        <begin position="1"/>
        <end position="22"/>
    </location>
</feature>
<protein>
    <recommendedName>
        <fullName evidence="7">Thiol:disulfide interchange protein</fullName>
    </recommendedName>
</protein>
<feature type="chain" id="PRO_5028516520" description="Thiol:disulfide interchange protein" evidence="7">
    <location>
        <begin position="23"/>
        <end position="238"/>
    </location>
</feature>
<evidence type="ECO:0000259" key="8">
    <source>
        <dbReference type="Pfam" id="PF10411"/>
    </source>
</evidence>
<evidence type="ECO:0000259" key="9">
    <source>
        <dbReference type="Pfam" id="PF13098"/>
    </source>
</evidence>
<evidence type="ECO:0000313" key="11">
    <source>
        <dbReference type="Proteomes" id="UP000515733"/>
    </source>
</evidence>
<evidence type="ECO:0000256" key="1">
    <source>
        <dbReference type="ARBA" id="ARBA00004418"/>
    </source>
</evidence>
<dbReference type="PANTHER" id="PTHR35272">
    <property type="entry name" value="THIOL:DISULFIDE INTERCHANGE PROTEIN DSBC-RELATED"/>
    <property type="match status" value="1"/>
</dbReference>
<keyword evidence="6 7" id="KW-0676">Redox-active center</keyword>
<evidence type="ECO:0000256" key="2">
    <source>
        <dbReference type="ARBA" id="ARBA00009813"/>
    </source>
</evidence>
<gene>
    <name evidence="10" type="ORF">DENOEST_P0042</name>
</gene>